<evidence type="ECO:0000259" key="8">
    <source>
        <dbReference type="PROSITE" id="PS50928"/>
    </source>
</evidence>
<feature type="transmembrane region" description="Helical" evidence="7">
    <location>
        <begin position="125"/>
        <end position="144"/>
    </location>
</feature>
<feature type="transmembrane region" description="Helical" evidence="7">
    <location>
        <begin position="150"/>
        <end position="170"/>
    </location>
</feature>
<evidence type="ECO:0000256" key="6">
    <source>
        <dbReference type="ARBA" id="ARBA00023136"/>
    </source>
</evidence>
<proteinExistence type="inferred from homology"/>
<accession>A0A1H9Y874</accession>
<evidence type="ECO:0000313" key="10">
    <source>
        <dbReference type="Proteomes" id="UP000243819"/>
    </source>
</evidence>
<dbReference type="RefSeq" id="WP_091348003.1">
    <property type="nucleotide sequence ID" value="NZ_FOIF01000002.1"/>
</dbReference>
<gene>
    <name evidence="9" type="ORF">SAMN03080614_10024</name>
</gene>
<feature type="transmembrane region" description="Helical" evidence="7">
    <location>
        <begin position="30"/>
        <end position="48"/>
    </location>
</feature>
<dbReference type="Gene3D" id="1.10.3720.10">
    <property type="entry name" value="MetI-like"/>
    <property type="match status" value="1"/>
</dbReference>
<protein>
    <submittedName>
        <fullName evidence="9">NitT/TauT family transport system permease protein</fullName>
    </submittedName>
</protein>
<dbReference type="PANTHER" id="PTHR30151">
    <property type="entry name" value="ALKANE SULFONATE ABC TRANSPORTER-RELATED, MEMBRANE SUBUNIT"/>
    <property type="match status" value="1"/>
</dbReference>
<organism evidence="9 10">
    <name type="scientific">Anaerobranca gottschalkii DSM 13577</name>
    <dbReference type="NCBI Taxonomy" id="1120990"/>
    <lineage>
        <taxon>Bacteria</taxon>
        <taxon>Bacillati</taxon>
        <taxon>Bacillota</taxon>
        <taxon>Clostridia</taxon>
        <taxon>Eubacteriales</taxon>
        <taxon>Proteinivoracaceae</taxon>
        <taxon>Anaerobranca</taxon>
    </lineage>
</organism>
<comment type="subcellular location">
    <subcellularLocation>
        <location evidence="1 7">Cell membrane</location>
        <topology evidence="1 7">Multi-pass membrane protein</topology>
    </subcellularLocation>
</comment>
<feature type="transmembrane region" description="Helical" evidence="7">
    <location>
        <begin position="93"/>
        <end position="113"/>
    </location>
</feature>
<keyword evidence="4 7" id="KW-0812">Transmembrane</keyword>
<reference evidence="10" key="1">
    <citation type="submission" date="2016-10" db="EMBL/GenBank/DDBJ databases">
        <authorList>
            <person name="Varghese N."/>
            <person name="Submissions S."/>
        </authorList>
    </citation>
    <scope>NUCLEOTIDE SEQUENCE [LARGE SCALE GENOMIC DNA]</scope>
    <source>
        <strain evidence="10">DSM 13577</strain>
    </source>
</reference>
<sequence length="277" mass="30989">MKLLQIKKIIIRKAESEAHREYLFQIKLEALLVLFAQLVLLVSFIFLWELAAQRGYINTFLTSHPSKVYQTIMQLYHSGQLFYHLRVTGVETGLSFILGTIIGTFIAILLWWWKFLSRVLDPYLIVLNSLPKVALGPLFIIVFGLGFKSIIAMALSITVITTTIVVYSGFLNVDNNYLKLVKTFGASKLTSFIKVVLPASIPTIASALRVNLGLSWVGVIVGEFLTGRAGLGYLAIYGGQTYQMNLVITSVILLAICSALSYQLLVFVENKIRNRFS</sequence>
<keyword evidence="10" id="KW-1185">Reference proteome</keyword>
<keyword evidence="5 7" id="KW-1133">Transmembrane helix</keyword>
<dbReference type="CDD" id="cd06261">
    <property type="entry name" value="TM_PBP2"/>
    <property type="match status" value="1"/>
</dbReference>
<comment type="similarity">
    <text evidence="7">Belongs to the binding-protein-dependent transport system permease family.</text>
</comment>
<feature type="transmembrane region" description="Helical" evidence="7">
    <location>
        <begin position="214"/>
        <end position="234"/>
    </location>
</feature>
<dbReference type="STRING" id="1120990.SAMN03080614_10024"/>
<evidence type="ECO:0000256" key="2">
    <source>
        <dbReference type="ARBA" id="ARBA00022448"/>
    </source>
</evidence>
<evidence type="ECO:0000256" key="7">
    <source>
        <dbReference type="RuleBase" id="RU363032"/>
    </source>
</evidence>
<dbReference type="AlphaFoldDB" id="A0A1H9Y874"/>
<name>A0A1H9Y874_9FIRM</name>
<dbReference type="PANTHER" id="PTHR30151:SF19">
    <property type="entry name" value="ABC TRANSPORTER PERMEASE"/>
    <property type="match status" value="1"/>
</dbReference>
<feature type="domain" description="ABC transmembrane type-1" evidence="8">
    <location>
        <begin position="85"/>
        <end position="265"/>
    </location>
</feature>
<dbReference type="InterPro" id="IPR035906">
    <property type="entry name" value="MetI-like_sf"/>
</dbReference>
<dbReference type="PROSITE" id="PS50928">
    <property type="entry name" value="ABC_TM1"/>
    <property type="match status" value="1"/>
</dbReference>
<dbReference type="SUPFAM" id="SSF161098">
    <property type="entry name" value="MetI-like"/>
    <property type="match status" value="1"/>
</dbReference>
<dbReference type="GO" id="GO:0005886">
    <property type="term" value="C:plasma membrane"/>
    <property type="evidence" value="ECO:0007669"/>
    <property type="project" value="UniProtKB-SubCell"/>
</dbReference>
<dbReference type="OrthoDB" id="9783295at2"/>
<evidence type="ECO:0000256" key="5">
    <source>
        <dbReference type="ARBA" id="ARBA00022989"/>
    </source>
</evidence>
<feature type="transmembrane region" description="Helical" evidence="7">
    <location>
        <begin position="246"/>
        <end position="268"/>
    </location>
</feature>
<dbReference type="InterPro" id="IPR000515">
    <property type="entry name" value="MetI-like"/>
</dbReference>
<evidence type="ECO:0000256" key="1">
    <source>
        <dbReference type="ARBA" id="ARBA00004651"/>
    </source>
</evidence>
<dbReference type="EMBL" id="FOIF01000002">
    <property type="protein sequence ID" value="SES65015.1"/>
    <property type="molecule type" value="Genomic_DNA"/>
</dbReference>
<keyword evidence="3" id="KW-1003">Cell membrane</keyword>
<evidence type="ECO:0000313" key="9">
    <source>
        <dbReference type="EMBL" id="SES65015.1"/>
    </source>
</evidence>
<dbReference type="GO" id="GO:0055085">
    <property type="term" value="P:transmembrane transport"/>
    <property type="evidence" value="ECO:0007669"/>
    <property type="project" value="InterPro"/>
</dbReference>
<evidence type="ECO:0000256" key="3">
    <source>
        <dbReference type="ARBA" id="ARBA00022475"/>
    </source>
</evidence>
<dbReference type="Pfam" id="PF00528">
    <property type="entry name" value="BPD_transp_1"/>
    <property type="match status" value="1"/>
</dbReference>
<keyword evidence="6 7" id="KW-0472">Membrane</keyword>
<evidence type="ECO:0000256" key="4">
    <source>
        <dbReference type="ARBA" id="ARBA00022692"/>
    </source>
</evidence>
<keyword evidence="2 7" id="KW-0813">Transport</keyword>
<dbReference type="Proteomes" id="UP000243819">
    <property type="component" value="Unassembled WGS sequence"/>
</dbReference>